<dbReference type="EMBL" id="JAZBJZ010000064">
    <property type="protein sequence ID" value="MEE3718090.1"/>
    <property type="molecule type" value="Genomic_DNA"/>
</dbReference>
<feature type="chain" id="PRO_5043813187" description="Lipoprotein" evidence="1">
    <location>
        <begin position="22"/>
        <end position="154"/>
    </location>
</feature>
<sequence length="154" mass="17238">MLKYGIIVCAIALTACSPVSAPKTTTREITGTATQRVSDVSAILTKHKAPPSAILDAHFVEEQIGDGNFGPSDFRAFYILEVAPQDIPKWMQILTPLTNKPEYNALTESKNWWIARDVFPSLEFYKPEALTGRMHGWIGISRQTGRIYIFTFTM</sequence>
<evidence type="ECO:0000256" key="1">
    <source>
        <dbReference type="SAM" id="SignalP"/>
    </source>
</evidence>
<keyword evidence="1" id="KW-0732">Signal</keyword>
<comment type="caution">
    <text evidence="2">The sequence shown here is derived from an EMBL/GenBank/DDBJ whole genome shotgun (WGS) entry which is preliminary data.</text>
</comment>
<reference evidence="2" key="1">
    <citation type="submission" date="2024-01" db="EMBL/GenBank/DDBJ databases">
        <title>Bank of Algae and Cyanobacteria of the Azores (BACA) strain genomes.</title>
        <authorList>
            <person name="Luz R."/>
            <person name="Cordeiro R."/>
            <person name="Fonseca A."/>
            <person name="Goncalves V."/>
        </authorList>
    </citation>
    <scope>NUCLEOTIDE SEQUENCE</scope>
    <source>
        <strain evidence="2">BACA0141</strain>
    </source>
</reference>
<keyword evidence="3" id="KW-1185">Reference proteome</keyword>
<name>A0AAW9Q3V3_9CYAN</name>
<protein>
    <recommendedName>
        <fullName evidence="4">Lipoprotein</fullName>
    </recommendedName>
</protein>
<dbReference type="Proteomes" id="UP001333818">
    <property type="component" value="Unassembled WGS sequence"/>
</dbReference>
<organism evidence="2 3">
    <name type="scientific">Tumidithrix elongata BACA0141</name>
    <dbReference type="NCBI Taxonomy" id="2716417"/>
    <lineage>
        <taxon>Bacteria</taxon>
        <taxon>Bacillati</taxon>
        <taxon>Cyanobacteriota</taxon>
        <taxon>Cyanophyceae</taxon>
        <taxon>Pseudanabaenales</taxon>
        <taxon>Pseudanabaenaceae</taxon>
        <taxon>Tumidithrix</taxon>
        <taxon>Tumidithrix elongata</taxon>
    </lineage>
</organism>
<dbReference type="PROSITE" id="PS51257">
    <property type="entry name" value="PROKAR_LIPOPROTEIN"/>
    <property type="match status" value="1"/>
</dbReference>
<gene>
    <name evidence="2" type="ORF">V2H45_15225</name>
</gene>
<evidence type="ECO:0000313" key="3">
    <source>
        <dbReference type="Proteomes" id="UP001333818"/>
    </source>
</evidence>
<dbReference type="RefSeq" id="WP_330484521.1">
    <property type="nucleotide sequence ID" value="NZ_JAZBJZ010000064.1"/>
</dbReference>
<proteinExistence type="predicted"/>
<evidence type="ECO:0000313" key="2">
    <source>
        <dbReference type="EMBL" id="MEE3718090.1"/>
    </source>
</evidence>
<dbReference type="AlphaFoldDB" id="A0AAW9Q3V3"/>
<evidence type="ECO:0008006" key="4">
    <source>
        <dbReference type="Google" id="ProtNLM"/>
    </source>
</evidence>
<feature type="signal peptide" evidence="1">
    <location>
        <begin position="1"/>
        <end position="21"/>
    </location>
</feature>
<accession>A0AAW9Q3V3</accession>